<organism evidence="2 3">
    <name type="scientific">Physeter macrocephalus</name>
    <name type="common">Sperm whale</name>
    <name type="synonym">Physeter catodon</name>
    <dbReference type="NCBI Taxonomy" id="9755"/>
    <lineage>
        <taxon>Eukaryota</taxon>
        <taxon>Metazoa</taxon>
        <taxon>Chordata</taxon>
        <taxon>Craniata</taxon>
        <taxon>Vertebrata</taxon>
        <taxon>Euteleostomi</taxon>
        <taxon>Mammalia</taxon>
        <taxon>Eutheria</taxon>
        <taxon>Laurasiatheria</taxon>
        <taxon>Artiodactyla</taxon>
        <taxon>Whippomorpha</taxon>
        <taxon>Cetacea</taxon>
        <taxon>Odontoceti</taxon>
        <taxon>Physeteridae</taxon>
        <taxon>Physeter</taxon>
    </lineage>
</organism>
<feature type="compositionally biased region" description="Gly residues" evidence="1">
    <location>
        <begin position="161"/>
        <end position="170"/>
    </location>
</feature>
<evidence type="ECO:0000256" key="1">
    <source>
        <dbReference type="SAM" id="MobiDB-lite"/>
    </source>
</evidence>
<evidence type="ECO:0000313" key="3">
    <source>
        <dbReference type="RefSeq" id="XP_028353908.1"/>
    </source>
</evidence>
<gene>
    <name evidence="3" type="primary">LOC102992661</name>
</gene>
<feature type="region of interest" description="Disordered" evidence="1">
    <location>
        <begin position="24"/>
        <end position="63"/>
    </location>
</feature>
<dbReference type="InParanoid" id="A0A455C1V8"/>
<dbReference type="OrthoDB" id="10653103at2759"/>
<dbReference type="KEGG" id="pcad:102992661"/>
<name>A0A455C1V8_PHYMC</name>
<sequence>MTQGSRKRVCARICTAGPTFNPLLSRPIPSPQTPLVRAHHTRPDPRLAGHLGPNPTSRGSGPLAAATSVCFPCIPPSAQRPRARATAGGWGGGASSAPGPFCGPFKSRPLNPFSSADRNCRPSPLRGRDQAAPSPTAGRAPGPQSTVAGPGKGLWRRCGPRSGGGGGKGECGLPTPDPSPPRHPGPAAGQPPAPSSGPPRDPQGPALDAVPLPPPSPAGTHSCCRFLLGQPKNWHDSLYRDIHFIVVVCNGTCSISEDGDRLPLCIQSSGWAPKLRCTLLSNKKPLHPGLSLLVTWKLAGSRGSSAHPLTLHSTQSATAQQDKHSLWSRDCLASPRDFWQDSCPFCASPSSSVNWD</sequence>
<dbReference type="GeneID" id="102992661"/>
<accession>A0A455C1V8</accession>
<protein>
    <submittedName>
        <fullName evidence="3">Translation initiation factor IF-2-like</fullName>
    </submittedName>
</protein>
<dbReference type="Proteomes" id="UP000248484">
    <property type="component" value="Chromosome 14"/>
</dbReference>
<dbReference type="RefSeq" id="XP_028353908.1">
    <property type="nucleotide sequence ID" value="XM_028498107.2"/>
</dbReference>
<proteinExistence type="predicted"/>
<reference evidence="3" key="1">
    <citation type="submission" date="2025-08" db="UniProtKB">
        <authorList>
            <consortium name="RefSeq"/>
        </authorList>
    </citation>
    <scope>IDENTIFICATION</scope>
    <source>
        <tissue evidence="3">Muscle</tissue>
    </source>
</reference>
<feature type="compositionally biased region" description="Pro residues" evidence="1">
    <location>
        <begin position="175"/>
        <end position="202"/>
    </location>
</feature>
<dbReference type="AlphaFoldDB" id="A0A455C1V8"/>
<feature type="region of interest" description="Disordered" evidence="1">
    <location>
        <begin position="76"/>
        <end position="95"/>
    </location>
</feature>
<evidence type="ECO:0000313" key="2">
    <source>
        <dbReference type="Proteomes" id="UP000248484"/>
    </source>
</evidence>
<keyword evidence="2" id="KW-1185">Reference proteome</keyword>
<feature type="region of interest" description="Disordered" evidence="1">
    <location>
        <begin position="101"/>
        <end position="214"/>
    </location>
</feature>